<accession>A0A1G2ANK1</accession>
<comment type="caution">
    <text evidence="4">The sequence shown here is derived from an EMBL/GenBank/DDBJ whole genome shotgun (WGS) entry which is preliminary data.</text>
</comment>
<feature type="modified residue" description="4-aspartylphosphate" evidence="2">
    <location>
        <position position="57"/>
    </location>
</feature>
<dbReference type="GO" id="GO:0000160">
    <property type="term" value="P:phosphorelay signal transduction system"/>
    <property type="evidence" value="ECO:0007669"/>
    <property type="project" value="InterPro"/>
</dbReference>
<dbReference type="EMBL" id="MHKB01000015">
    <property type="protein sequence ID" value="OGY78483.1"/>
    <property type="molecule type" value="Genomic_DNA"/>
</dbReference>
<gene>
    <name evidence="4" type="ORF">A3B74_02045</name>
</gene>
<dbReference type="PROSITE" id="PS50110">
    <property type="entry name" value="RESPONSE_REGULATORY"/>
    <property type="match status" value="1"/>
</dbReference>
<protein>
    <recommendedName>
        <fullName evidence="3">Response regulatory domain-containing protein</fullName>
    </recommendedName>
</protein>
<dbReference type="InterPro" id="IPR050595">
    <property type="entry name" value="Bact_response_regulator"/>
</dbReference>
<dbReference type="Gene3D" id="3.40.50.2300">
    <property type="match status" value="1"/>
</dbReference>
<dbReference type="Pfam" id="PF00072">
    <property type="entry name" value="Response_reg"/>
    <property type="match status" value="1"/>
</dbReference>
<organism evidence="4 5">
    <name type="scientific">Candidatus Kerfeldbacteria bacterium RIFCSPHIGHO2_02_FULL_42_14</name>
    <dbReference type="NCBI Taxonomy" id="1798540"/>
    <lineage>
        <taxon>Bacteria</taxon>
        <taxon>Candidatus Kerfeldiibacteriota</taxon>
    </lineage>
</organism>
<evidence type="ECO:0000313" key="4">
    <source>
        <dbReference type="EMBL" id="OGY78483.1"/>
    </source>
</evidence>
<dbReference type="STRING" id="1798540.A3B74_02045"/>
<dbReference type="SUPFAM" id="SSF52172">
    <property type="entry name" value="CheY-like"/>
    <property type="match status" value="1"/>
</dbReference>
<evidence type="ECO:0000256" key="1">
    <source>
        <dbReference type="ARBA" id="ARBA00022553"/>
    </source>
</evidence>
<dbReference type="SMART" id="SM00448">
    <property type="entry name" value="REC"/>
    <property type="match status" value="1"/>
</dbReference>
<dbReference type="PANTHER" id="PTHR44591:SF3">
    <property type="entry name" value="RESPONSE REGULATORY DOMAIN-CONTAINING PROTEIN"/>
    <property type="match status" value="1"/>
</dbReference>
<dbReference type="InterPro" id="IPR011006">
    <property type="entry name" value="CheY-like_superfamily"/>
</dbReference>
<proteinExistence type="predicted"/>
<feature type="domain" description="Response regulatory" evidence="3">
    <location>
        <begin position="8"/>
        <end position="127"/>
    </location>
</feature>
<sequence length="132" mass="14690">MPSTSEAKILIIEDDQFLSELCQTKLGKEGYQVVTALDGETGLQKAITEKPELILLDLLLPGIDGFEVLKKIKAHSEEAVRNIPVLLFSNFGQEDKIQMGMSLGAIDYLVKANFTTDEIVNKIKKVLIENKR</sequence>
<reference evidence="4 5" key="1">
    <citation type="journal article" date="2016" name="Nat. Commun.">
        <title>Thousands of microbial genomes shed light on interconnected biogeochemical processes in an aquifer system.</title>
        <authorList>
            <person name="Anantharaman K."/>
            <person name="Brown C.T."/>
            <person name="Hug L.A."/>
            <person name="Sharon I."/>
            <person name="Castelle C.J."/>
            <person name="Probst A.J."/>
            <person name="Thomas B.C."/>
            <person name="Singh A."/>
            <person name="Wilkins M.J."/>
            <person name="Karaoz U."/>
            <person name="Brodie E.L."/>
            <person name="Williams K.H."/>
            <person name="Hubbard S.S."/>
            <person name="Banfield J.F."/>
        </authorList>
    </citation>
    <scope>NUCLEOTIDE SEQUENCE [LARGE SCALE GENOMIC DNA]</scope>
</reference>
<dbReference type="Proteomes" id="UP000177165">
    <property type="component" value="Unassembled WGS sequence"/>
</dbReference>
<keyword evidence="1 2" id="KW-0597">Phosphoprotein</keyword>
<dbReference type="PANTHER" id="PTHR44591">
    <property type="entry name" value="STRESS RESPONSE REGULATOR PROTEIN 1"/>
    <property type="match status" value="1"/>
</dbReference>
<dbReference type="AlphaFoldDB" id="A0A1G2ANK1"/>
<dbReference type="InterPro" id="IPR001789">
    <property type="entry name" value="Sig_transdc_resp-reg_receiver"/>
</dbReference>
<evidence type="ECO:0000259" key="3">
    <source>
        <dbReference type="PROSITE" id="PS50110"/>
    </source>
</evidence>
<evidence type="ECO:0000313" key="5">
    <source>
        <dbReference type="Proteomes" id="UP000177165"/>
    </source>
</evidence>
<name>A0A1G2ANK1_9BACT</name>
<evidence type="ECO:0000256" key="2">
    <source>
        <dbReference type="PROSITE-ProRule" id="PRU00169"/>
    </source>
</evidence>